<dbReference type="VEuPathDB" id="FungiDB:RhiirFUN_023654"/>
<evidence type="ECO:0000313" key="3">
    <source>
        <dbReference type="Proteomes" id="UP000684084"/>
    </source>
</evidence>
<gene>
    <name evidence="2" type="ORF">CHRIB12_LOCUS6988</name>
</gene>
<dbReference type="EMBL" id="CAGKOT010000011">
    <property type="protein sequence ID" value="CAB5357669.1"/>
    <property type="molecule type" value="Genomic_DNA"/>
</dbReference>
<protein>
    <submittedName>
        <fullName evidence="2">Uncharacterized protein</fullName>
    </submittedName>
</protein>
<evidence type="ECO:0000256" key="1">
    <source>
        <dbReference type="SAM" id="MobiDB-lite"/>
    </source>
</evidence>
<evidence type="ECO:0000313" key="2">
    <source>
        <dbReference type="EMBL" id="CAB5357669.1"/>
    </source>
</evidence>
<dbReference type="Proteomes" id="UP000684084">
    <property type="component" value="Unassembled WGS sequence"/>
</dbReference>
<dbReference type="AlphaFoldDB" id="A0A916E465"/>
<organism evidence="2 3">
    <name type="scientific">Rhizophagus irregularis</name>
    <dbReference type="NCBI Taxonomy" id="588596"/>
    <lineage>
        <taxon>Eukaryota</taxon>
        <taxon>Fungi</taxon>
        <taxon>Fungi incertae sedis</taxon>
        <taxon>Mucoromycota</taxon>
        <taxon>Glomeromycotina</taxon>
        <taxon>Glomeromycetes</taxon>
        <taxon>Glomerales</taxon>
        <taxon>Glomeraceae</taxon>
        <taxon>Rhizophagus</taxon>
    </lineage>
</organism>
<accession>A0A916E465</accession>
<sequence>MGSALGTREAELNPDNIISTNPQSLDVTPAISEEAVVDNINQWRQGMAESHGVIQKFTTLNDEFTERIKEENREIDEKNISDERATKSKMEKNIKRDGELKIRSS</sequence>
<reference evidence="2" key="1">
    <citation type="submission" date="2020-05" db="EMBL/GenBank/DDBJ databases">
        <authorList>
            <person name="Rincon C."/>
            <person name="Sanders R I."/>
            <person name="Robbins C."/>
            <person name="Chaturvedi A."/>
        </authorList>
    </citation>
    <scope>NUCLEOTIDE SEQUENCE</scope>
    <source>
        <strain evidence="2">CHB12</strain>
    </source>
</reference>
<feature type="region of interest" description="Disordered" evidence="1">
    <location>
        <begin position="1"/>
        <end position="23"/>
    </location>
</feature>
<dbReference type="OrthoDB" id="10418218at2759"/>
<comment type="caution">
    <text evidence="2">The sequence shown here is derived from an EMBL/GenBank/DDBJ whole genome shotgun (WGS) entry which is preliminary data.</text>
</comment>
<name>A0A916E465_9GLOM</name>
<feature type="region of interest" description="Disordered" evidence="1">
    <location>
        <begin position="75"/>
        <end position="105"/>
    </location>
</feature>
<proteinExistence type="predicted"/>